<gene>
    <name evidence="2" type="ORF">GSI_09232</name>
</gene>
<proteinExistence type="predicted"/>
<reference evidence="2 3" key="1">
    <citation type="journal article" date="2015" name="Sci. Rep.">
        <title>Chromosome-level genome map provides insights into diverse defense mechanisms in the medicinal fungus Ganoderma sinense.</title>
        <authorList>
            <person name="Zhu Y."/>
            <person name="Xu J."/>
            <person name="Sun C."/>
            <person name="Zhou S."/>
            <person name="Xu H."/>
            <person name="Nelson D.R."/>
            <person name="Qian J."/>
            <person name="Song J."/>
            <person name="Luo H."/>
            <person name="Xiang L."/>
            <person name="Li Y."/>
            <person name="Xu Z."/>
            <person name="Ji A."/>
            <person name="Wang L."/>
            <person name="Lu S."/>
            <person name="Hayward A."/>
            <person name="Sun W."/>
            <person name="Li X."/>
            <person name="Schwartz D.C."/>
            <person name="Wang Y."/>
            <person name="Chen S."/>
        </authorList>
    </citation>
    <scope>NUCLEOTIDE SEQUENCE [LARGE SCALE GENOMIC DNA]</scope>
    <source>
        <strain evidence="2 3">ZZ0214-1</strain>
    </source>
</reference>
<accession>A0A2G8S5Z0</accession>
<evidence type="ECO:0000256" key="1">
    <source>
        <dbReference type="SAM" id="MobiDB-lite"/>
    </source>
</evidence>
<name>A0A2G8S5Z0_9APHY</name>
<feature type="compositionally biased region" description="Basic and acidic residues" evidence="1">
    <location>
        <begin position="92"/>
        <end position="101"/>
    </location>
</feature>
<comment type="caution">
    <text evidence="2">The sequence shown here is derived from an EMBL/GenBank/DDBJ whole genome shotgun (WGS) entry which is preliminary data.</text>
</comment>
<dbReference type="AlphaFoldDB" id="A0A2G8S5Z0"/>
<dbReference type="EMBL" id="AYKW01000023">
    <property type="protein sequence ID" value="PIL29183.1"/>
    <property type="molecule type" value="Genomic_DNA"/>
</dbReference>
<evidence type="ECO:0000313" key="3">
    <source>
        <dbReference type="Proteomes" id="UP000230002"/>
    </source>
</evidence>
<sequence length="101" mass="10947">MNGREGDTGVSACAIKGDWGRKNAGVFVTSRRNPERWRGEEPMLDRLHGGRSRDLARTPAWAEPVSHGSWRRTALATGACGAAIGPRKPPPRAHEELHLGA</sequence>
<dbReference type="Proteomes" id="UP000230002">
    <property type="component" value="Unassembled WGS sequence"/>
</dbReference>
<evidence type="ECO:0000313" key="2">
    <source>
        <dbReference type="EMBL" id="PIL29183.1"/>
    </source>
</evidence>
<protein>
    <submittedName>
        <fullName evidence="2">Uncharacterized protein</fullName>
    </submittedName>
</protein>
<keyword evidence="3" id="KW-1185">Reference proteome</keyword>
<feature type="region of interest" description="Disordered" evidence="1">
    <location>
        <begin position="82"/>
        <end position="101"/>
    </location>
</feature>
<organism evidence="2 3">
    <name type="scientific">Ganoderma sinense ZZ0214-1</name>
    <dbReference type="NCBI Taxonomy" id="1077348"/>
    <lineage>
        <taxon>Eukaryota</taxon>
        <taxon>Fungi</taxon>
        <taxon>Dikarya</taxon>
        <taxon>Basidiomycota</taxon>
        <taxon>Agaricomycotina</taxon>
        <taxon>Agaricomycetes</taxon>
        <taxon>Polyporales</taxon>
        <taxon>Polyporaceae</taxon>
        <taxon>Ganoderma</taxon>
    </lineage>
</organism>